<name>A0A382JGQ8_9ZZZZ</name>
<gene>
    <name evidence="1" type="ORF">METZ01_LOCUS263396</name>
</gene>
<sequence length="244" mass="28620">MKLFRKVIAITLLLISFVYNQVNTEAIRGNNLLPGIHHNLELDFAYISGNTEILNLNGSYRADYVSNSNWHGFFVWKYDRAFEKSKEDFTYKGFGHLRATKPIKSHIYFEGFAQKEFNHFIDLENRELAGGGFRVNPINQLYLGLGIMSETEKYQYKPNSQNFIKSTNYLNYSHKLFEILELQNILYYQFKLEEPGAYRILWDGKLTFSGSKNISFHINCHYRYDLESGNPNYFEISNGLGFQF</sequence>
<proteinExistence type="predicted"/>
<organism evidence="1">
    <name type="scientific">marine metagenome</name>
    <dbReference type="NCBI Taxonomy" id="408172"/>
    <lineage>
        <taxon>unclassified sequences</taxon>
        <taxon>metagenomes</taxon>
        <taxon>ecological metagenomes</taxon>
    </lineage>
</organism>
<dbReference type="InterPro" id="IPR007433">
    <property type="entry name" value="DUF481"/>
</dbReference>
<accession>A0A382JGQ8</accession>
<protein>
    <recommendedName>
        <fullName evidence="2">DUF481 domain-containing protein</fullName>
    </recommendedName>
</protein>
<dbReference type="EMBL" id="UINC01073847">
    <property type="protein sequence ID" value="SVC10542.1"/>
    <property type="molecule type" value="Genomic_DNA"/>
</dbReference>
<evidence type="ECO:0008006" key="2">
    <source>
        <dbReference type="Google" id="ProtNLM"/>
    </source>
</evidence>
<reference evidence="1" key="1">
    <citation type="submission" date="2018-05" db="EMBL/GenBank/DDBJ databases">
        <authorList>
            <person name="Lanie J.A."/>
            <person name="Ng W.-L."/>
            <person name="Kazmierczak K.M."/>
            <person name="Andrzejewski T.M."/>
            <person name="Davidsen T.M."/>
            <person name="Wayne K.J."/>
            <person name="Tettelin H."/>
            <person name="Glass J.I."/>
            <person name="Rusch D."/>
            <person name="Podicherti R."/>
            <person name="Tsui H.-C.T."/>
            <person name="Winkler M.E."/>
        </authorList>
    </citation>
    <scope>NUCLEOTIDE SEQUENCE</scope>
</reference>
<dbReference type="Pfam" id="PF04338">
    <property type="entry name" value="DUF481"/>
    <property type="match status" value="1"/>
</dbReference>
<dbReference type="AlphaFoldDB" id="A0A382JGQ8"/>
<evidence type="ECO:0000313" key="1">
    <source>
        <dbReference type="EMBL" id="SVC10542.1"/>
    </source>
</evidence>